<evidence type="ECO:0000313" key="3">
    <source>
        <dbReference type="Proteomes" id="UP000019489"/>
    </source>
</evidence>
<sequence>MREPVPGLVIDPVEQRALEGRRRADREPSRRALLARPGRLEGPTAAGGPASSAARSDVSNASRRS</sequence>
<protein>
    <submittedName>
        <fullName evidence="2">Uncharacterized protein</fullName>
    </submittedName>
</protein>
<organism evidence="2 3">
    <name type="scientific">Intrasporangium oryzae NRRL B-24470</name>
    <dbReference type="NCBI Taxonomy" id="1386089"/>
    <lineage>
        <taxon>Bacteria</taxon>
        <taxon>Bacillati</taxon>
        <taxon>Actinomycetota</taxon>
        <taxon>Actinomycetes</taxon>
        <taxon>Micrococcales</taxon>
        <taxon>Intrasporangiaceae</taxon>
        <taxon>Intrasporangium</taxon>
    </lineage>
</organism>
<name>W9GAY7_9MICO</name>
<keyword evidence="3" id="KW-1185">Reference proteome</keyword>
<evidence type="ECO:0000313" key="2">
    <source>
        <dbReference type="EMBL" id="EWT03371.1"/>
    </source>
</evidence>
<accession>W9GAY7</accession>
<feature type="region of interest" description="Disordered" evidence="1">
    <location>
        <begin position="19"/>
        <end position="65"/>
    </location>
</feature>
<comment type="caution">
    <text evidence="2">The sequence shown here is derived from an EMBL/GenBank/DDBJ whole genome shotgun (WGS) entry which is preliminary data.</text>
</comment>
<dbReference type="STRING" id="1386089.N865_18895"/>
<feature type="compositionally biased region" description="Low complexity" evidence="1">
    <location>
        <begin position="42"/>
        <end position="54"/>
    </location>
</feature>
<feature type="compositionally biased region" description="Basic and acidic residues" evidence="1">
    <location>
        <begin position="19"/>
        <end position="30"/>
    </location>
</feature>
<evidence type="ECO:0000256" key="1">
    <source>
        <dbReference type="SAM" id="MobiDB-lite"/>
    </source>
</evidence>
<reference evidence="2 3" key="1">
    <citation type="submission" date="2013-08" db="EMBL/GenBank/DDBJ databases">
        <title>Intrasporangium oryzae NRRL B-24470.</title>
        <authorList>
            <person name="Liu H."/>
            <person name="Wang G."/>
        </authorList>
    </citation>
    <scope>NUCLEOTIDE SEQUENCE [LARGE SCALE GENOMIC DNA]</scope>
    <source>
        <strain evidence="2 3">NRRL B-24470</strain>
    </source>
</reference>
<gene>
    <name evidence="2" type="ORF">N865_18895</name>
</gene>
<proteinExistence type="predicted"/>
<dbReference type="EMBL" id="AWSA01000003">
    <property type="protein sequence ID" value="EWT03371.1"/>
    <property type="molecule type" value="Genomic_DNA"/>
</dbReference>
<dbReference type="AlphaFoldDB" id="W9GAY7"/>
<dbReference type="Proteomes" id="UP000019489">
    <property type="component" value="Unassembled WGS sequence"/>
</dbReference>